<gene>
    <name evidence="1" type="ORF">FB567DRAFT_539743</name>
</gene>
<dbReference type="EMBL" id="JAGMVJ010000028">
    <property type="protein sequence ID" value="KAH7070055.1"/>
    <property type="molecule type" value="Genomic_DNA"/>
</dbReference>
<accession>A0A8K0VRU2</accession>
<dbReference type="OrthoDB" id="5329332at2759"/>
<organism evidence="1 2">
    <name type="scientific">Paraphoma chrysanthemicola</name>
    <dbReference type="NCBI Taxonomy" id="798071"/>
    <lineage>
        <taxon>Eukaryota</taxon>
        <taxon>Fungi</taxon>
        <taxon>Dikarya</taxon>
        <taxon>Ascomycota</taxon>
        <taxon>Pezizomycotina</taxon>
        <taxon>Dothideomycetes</taxon>
        <taxon>Pleosporomycetidae</taxon>
        <taxon>Pleosporales</taxon>
        <taxon>Pleosporineae</taxon>
        <taxon>Phaeosphaeriaceae</taxon>
        <taxon>Paraphoma</taxon>
    </lineage>
</organism>
<comment type="caution">
    <text evidence="1">The sequence shown here is derived from an EMBL/GenBank/DDBJ whole genome shotgun (WGS) entry which is preliminary data.</text>
</comment>
<evidence type="ECO:0000313" key="1">
    <source>
        <dbReference type="EMBL" id="KAH7070055.1"/>
    </source>
</evidence>
<keyword evidence="2" id="KW-1185">Reference proteome</keyword>
<sequence length="267" mass="30101">MIFNPDTVRDKVRLTAILVAELSSAELDVVQNKFGLGANFCNPYPAEELFIHDRRSWSSHSHAAMMRAMSHIDPLLVIDAQTPHDGGIWYIEGFAEPIDVETKQAENTNTLFKVRMKIEDVVISYQNYSVANTSIRDDMQRVNIPFPIPETFTQETLFTTGIDFIKERYTQSTWITATPDELQTSTESSLLDRFLPRPEKVYRLPQDVARANGLKSSWTRGTLASLECGPGDEEGEVDGVREGSLVLQVEYDPKTVVPRYGRPEGSL</sequence>
<name>A0A8K0VRU2_9PLEO</name>
<evidence type="ECO:0000313" key="2">
    <source>
        <dbReference type="Proteomes" id="UP000813461"/>
    </source>
</evidence>
<dbReference type="Proteomes" id="UP000813461">
    <property type="component" value="Unassembled WGS sequence"/>
</dbReference>
<dbReference type="AlphaFoldDB" id="A0A8K0VRU2"/>
<protein>
    <submittedName>
        <fullName evidence="1">Uncharacterized protein</fullName>
    </submittedName>
</protein>
<reference evidence="1" key="1">
    <citation type="journal article" date="2021" name="Nat. Commun.">
        <title>Genetic determinants of endophytism in the Arabidopsis root mycobiome.</title>
        <authorList>
            <person name="Mesny F."/>
            <person name="Miyauchi S."/>
            <person name="Thiergart T."/>
            <person name="Pickel B."/>
            <person name="Atanasova L."/>
            <person name="Karlsson M."/>
            <person name="Huettel B."/>
            <person name="Barry K.W."/>
            <person name="Haridas S."/>
            <person name="Chen C."/>
            <person name="Bauer D."/>
            <person name="Andreopoulos W."/>
            <person name="Pangilinan J."/>
            <person name="LaButti K."/>
            <person name="Riley R."/>
            <person name="Lipzen A."/>
            <person name="Clum A."/>
            <person name="Drula E."/>
            <person name="Henrissat B."/>
            <person name="Kohler A."/>
            <person name="Grigoriev I.V."/>
            <person name="Martin F.M."/>
            <person name="Hacquard S."/>
        </authorList>
    </citation>
    <scope>NUCLEOTIDE SEQUENCE</scope>
    <source>
        <strain evidence="1">MPI-SDFR-AT-0120</strain>
    </source>
</reference>
<proteinExistence type="predicted"/>